<dbReference type="SUPFAM" id="SSF54928">
    <property type="entry name" value="RNA-binding domain, RBD"/>
    <property type="match status" value="1"/>
</dbReference>
<feature type="compositionally biased region" description="Basic and acidic residues" evidence="2">
    <location>
        <begin position="301"/>
        <end position="310"/>
    </location>
</feature>
<dbReference type="CDD" id="cd00590">
    <property type="entry name" value="RRM_SF"/>
    <property type="match status" value="1"/>
</dbReference>
<comment type="caution">
    <text evidence="4">The sequence shown here is derived from an EMBL/GenBank/DDBJ whole genome shotgun (WGS) entry which is preliminary data.</text>
</comment>
<organism evidence="4 5">
    <name type="scientific">Aureobasidium mustum</name>
    <dbReference type="NCBI Taxonomy" id="2773714"/>
    <lineage>
        <taxon>Eukaryota</taxon>
        <taxon>Fungi</taxon>
        <taxon>Dikarya</taxon>
        <taxon>Ascomycota</taxon>
        <taxon>Pezizomycotina</taxon>
        <taxon>Dothideomycetes</taxon>
        <taxon>Dothideomycetidae</taxon>
        <taxon>Dothideales</taxon>
        <taxon>Saccotheciaceae</taxon>
        <taxon>Aureobasidium</taxon>
    </lineage>
</organism>
<keyword evidence="5" id="KW-1185">Reference proteome</keyword>
<keyword evidence="1" id="KW-0694">RNA-binding</keyword>
<feature type="compositionally biased region" description="Basic and acidic residues" evidence="2">
    <location>
        <begin position="149"/>
        <end position="158"/>
    </location>
</feature>
<feature type="region of interest" description="Disordered" evidence="2">
    <location>
        <begin position="295"/>
        <end position="319"/>
    </location>
</feature>
<dbReference type="EMBL" id="CAIJEO010000012">
    <property type="protein sequence ID" value="CAD0100637.1"/>
    <property type="molecule type" value="Genomic_DNA"/>
</dbReference>
<dbReference type="InterPro" id="IPR000504">
    <property type="entry name" value="RRM_dom"/>
</dbReference>
<accession>A0A9N8PLS6</accession>
<proteinExistence type="predicted"/>
<reference evidence="4" key="1">
    <citation type="submission" date="2020-06" db="EMBL/GenBank/DDBJ databases">
        <authorList>
            <person name="Onetto C."/>
        </authorList>
    </citation>
    <scope>NUCLEOTIDE SEQUENCE</scope>
</reference>
<protein>
    <recommendedName>
        <fullName evidence="3">RRM domain-containing protein</fullName>
    </recommendedName>
</protein>
<feature type="region of interest" description="Disordered" evidence="2">
    <location>
        <begin position="127"/>
        <end position="208"/>
    </location>
</feature>
<dbReference type="Proteomes" id="UP000714618">
    <property type="component" value="Unassembled WGS sequence"/>
</dbReference>
<feature type="domain" description="RRM" evidence="3">
    <location>
        <begin position="219"/>
        <end position="296"/>
    </location>
</feature>
<dbReference type="PROSITE" id="PS50102">
    <property type="entry name" value="RRM"/>
    <property type="match status" value="1"/>
</dbReference>
<evidence type="ECO:0000259" key="3">
    <source>
        <dbReference type="PROSITE" id="PS50102"/>
    </source>
</evidence>
<evidence type="ECO:0000256" key="1">
    <source>
        <dbReference type="PROSITE-ProRule" id="PRU00176"/>
    </source>
</evidence>
<evidence type="ECO:0000256" key="2">
    <source>
        <dbReference type="SAM" id="MobiDB-lite"/>
    </source>
</evidence>
<evidence type="ECO:0000313" key="5">
    <source>
        <dbReference type="Proteomes" id="UP000714618"/>
    </source>
</evidence>
<sequence length="319" mass="35784">MMPAGKQGILFRHLVIPPVAKLYPDLFAEPDLENQIRQDQPNGYGRFNQAPFVVCREVLIRMIEQCAQEMRDHSCLRDADTESQYLSPRPRLKRSRLDGFEAIDTEQEPAPKRQMVTPFTFAHIKAVATPPPPDLPKLSKSDIAPSETIKSKPSEGFRRGPSTVAELLEQERAARAQSRNAFSSPISPAKDRKDSAASNEHTTTRGDGERVDPAVLERRRLHIHNVATRTKKRDVADFFDGYRVGAISPITMTKGRKGGYSCFADFSTHEQAKRAIGDLDRTPLLGRVVDIEMAQPSPTLVDEKEKDKHPLPVKPTTRK</sequence>
<dbReference type="Gene3D" id="3.30.70.330">
    <property type="match status" value="1"/>
</dbReference>
<dbReference type="GO" id="GO:0003723">
    <property type="term" value="F:RNA binding"/>
    <property type="evidence" value="ECO:0007669"/>
    <property type="project" value="UniProtKB-UniRule"/>
</dbReference>
<dbReference type="OrthoDB" id="272703at2759"/>
<dbReference type="InterPro" id="IPR035979">
    <property type="entry name" value="RBD_domain_sf"/>
</dbReference>
<dbReference type="AlphaFoldDB" id="A0A9N8PLS6"/>
<name>A0A9N8PLS6_9PEZI</name>
<dbReference type="SMART" id="SM00360">
    <property type="entry name" value="RRM"/>
    <property type="match status" value="1"/>
</dbReference>
<evidence type="ECO:0000313" key="4">
    <source>
        <dbReference type="EMBL" id="CAD0100637.1"/>
    </source>
</evidence>
<gene>
    <name evidence="4" type="ORF">AWRI4233_LOCUS9462</name>
</gene>
<dbReference type="InterPro" id="IPR012677">
    <property type="entry name" value="Nucleotide-bd_a/b_plait_sf"/>
</dbReference>